<evidence type="ECO:0000313" key="2">
    <source>
        <dbReference type="Proteomes" id="UP000252517"/>
    </source>
</evidence>
<accession>A0A367XK88</accession>
<evidence type="ECO:0000313" key="1">
    <source>
        <dbReference type="EMBL" id="RCK54073.1"/>
    </source>
</evidence>
<sequence length="84" mass="9290">MMPGHIKNIAIFRHFASENLSLAKLTKGNLYICIYILDQKKAYGPAIHGRRSIDAGYAGYDIAITVPQTGPQPADGEKSWKRSN</sequence>
<reference evidence="1 2" key="1">
    <citation type="submission" date="2014-07" db="EMBL/GenBank/DDBJ databases">
        <title>Draft genome sequence of Thalassospira profundimaris S25-3-2.</title>
        <authorList>
            <person name="Lai Q."/>
            <person name="Shao Z."/>
        </authorList>
    </citation>
    <scope>NUCLEOTIDE SEQUENCE [LARGE SCALE GENOMIC DNA]</scope>
    <source>
        <strain evidence="1 2">S25-3-2</strain>
    </source>
</reference>
<dbReference type="EMBL" id="JPWH01000001">
    <property type="protein sequence ID" value="RCK54073.1"/>
    <property type="molecule type" value="Genomic_DNA"/>
</dbReference>
<dbReference type="Proteomes" id="UP000252517">
    <property type="component" value="Unassembled WGS sequence"/>
</dbReference>
<organism evidence="1 2">
    <name type="scientific">Thalassospira profundimaris</name>
    <dbReference type="NCBI Taxonomy" id="502049"/>
    <lineage>
        <taxon>Bacteria</taxon>
        <taxon>Pseudomonadati</taxon>
        <taxon>Pseudomonadota</taxon>
        <taxon>Alphaproteobacteria</taxon>
        <taxon>Rhodospirillales</taxon>
        <taxon>Thalassospiraceae</taxon>
        <taxon>Thalassospira</taxon>
    </lineage>
</organism>
<name>A0A367XK88_9PROT</name>
<dbReference type="AlphaFoldDB" id="A0A367XK88"/>
<gene>
    <name evidence="1" type="ORF">TH25_01650</name>
</gene>
<comment type="caution">
    <text evidence="1">The sequence shown here is derived from an EMBL/GenBank/DDBJ whole genome shotgun (WGS) entry which is preliminary data.</text>
</comment>
<proteinExistence type="predicted"/>
<protein>
    <submittedName>
        <fullName evidence="1">Uncharacterized protein</fullName>
    </submittedName>
</protein>